<keyword evidence="3" id="KW-1185">Reference proteome</keyword>
<gene>
    <name evidence="2" type="ORF">Dsin_020809</name>
</gene>
<evidence type="ECO:0000259" key="1">
    <source>
        <dbReference type="Pfam" id="PF24804"/>
    </source>
</evidence>
<accession>A0AAE0AB54</accession>
<organism evidence="2 3">
    <name type="scientific">Dipteronia sinensis</name>
    <dbReference type="NCBI Taxonomy" id="43782"/>
    <lineage>
        <taxon>Eukaryota</taxon>
        <taxon>Viridiplantae</taxon>
        <taxon>Streptophyta</taxon>
        <taxon>Embryophyta</taxon>
        <taxon>Tracheophyta</taxon>
        <taxon>Spermatophyta</taxon>
        <taxon>Magnoliopsida</taxon>
        <taxon>eudicotyledons</taxon>
        <taxon>Gunneridae</taxon>
        <taxon>Pentapetalae</taxon>
        <taxon>rosids</taxon>
        <taxon>malvids</taxon>
        <taxon>Sapindales</taxon>
        <taxon>Sapindaceae</taxon>
        <taxon>Hippocastanoideae</taxon>
        <taxon>Acereae</taxon>
        <taxon>Dipteronia</taxon>
    </lineage>
</organism>
<evidence type="ECO:0000313" key="2">
    <source>
        <dbReference type="EMBL" id="KAK3206763.1"/>
    </source>
</evidence>
<dbReference type="AlphaFoldDB" id="A0AAE0AB54"/>
<dbReference type="PANTHER" id="PTHR33916">
    <property type="entry name" value="EXPANSIN-LIKE EG45 DOMAIN-CONTAINING PROTEIN"/>
    <property type="match status" value="1"/>
</dbReference>
<name>A0AAE0AB54_9ROSI</name>
<comment type="caution">
    <text evidence="2">The sequence shown here is derived from an EMBL/GenBank/DDBJ whole genome shotgun (WGS) entry which is preliminary data.</text>
</comment>
<dbReference type="Pfam" id="PF24804">
    <property type="entry name" value="DUF7705"/>
    <property type="match status" value="1"/>
</dbReference>
<feature type="domain" description="DUF7705" evidence="1">
    <location>
        <begin position="1"/>
        <end position="107"/>
    </location>
</feature>
<dbReference type="EMBL" id="JANJYJ010000006">
    <property type="protein sequence ID" value="KAK3206763.1"/>
    <property type="molecule type" value="Genomic_DNA"/>
</dbReference>
<proteinExistence type="predicted"/>
<dbReference type="Proteomes" id="UP001281410">
    <property type="component" value="Unassembled WGS sequence"/>
</dbReference>
<reference evidence="2" key="1">
    <citation type="journal article" date="2023" name="Plant J.">
        <title>Genome sequences and population genomics provide insights into the demographic history, inbreeding, and mutation load of two 'living fossil' tree species of Dipteronia.</title>
        <authorList>
            <person name="Feng Y."/>
            <person name="Comes H.P."/>
            <person name="Chen J."/>
            <person name="Zhu S."/>
            <person name="Lu R."/>
            <person name="Zhang X."/>
            <person name="Li P."/>
            <person name="Qiu J."/>
            <person name="Olsen K.M."/>
            <person name="Qiu Y."/>
        </authorList>
    </citation>
    <scope>NUCLEOTIDE SEQUENCE</scope>
    <source>
        <strain evidence="2">NBL</strain>
    </source>
</reference>
<dbReference type="InterPro" id="IPR056122">
    <property type="entry name" value="DUF7705"/>
</dbReference>
<dbReference type="PANTHER" id="PTHR33916:SF12">
    <property type="entry name" value="NEPROSIN DOMAIN-CONTAINING PROTEIN"/>
    <property type="match status" value="1"/>
</dbReference>
<sequence length="108" mass="12308">MNQPLIYHDYSTLQGANKTTLTGRFFGSWDLNADLSKGLMGNISYHSLTWEKEVGKGSWVFHHVLRTSTRYPWLMLYLRSDATHGLSGGYHYPTRGMSKIIPESPNSK</sequence>
<protein>
    <recommendedName>
        <fullName evidence="1">DUF7705 domain-containing protein</fullName>
    </recommendedName>
</protein>
<evidence type="ECO:0000313" key="3">
    <source>
        <dbReference type="Proteomes" id="UP001281410"/>
    </source>
</evidence>